<dbReference type="Proteomes" id="UP000719766">
    <property type="component" value="Unassembled WGS sequence"/>
</dbReference>
<feature type="compositionally biased region" description="Low complexity" evidence="1">
    <location>
        <begin position="211"/>
        <end position="227"/>
    </location>
</feature>
<proteinExistence type="predicted"/>
<dbReference type="OrthoDB" id="2693280at2759"/>
<keyword evidence="3" id="KW-1185">Reference proteome</keyword>
<evidence type="ECO:0000313" key="2">
    <source>
        <dbReference type="EMBL" id="KAG1810282.1"/>
    </source>
</evidence>
<organism evidence="2 3">
    <name type="scientific">Suillus plorans</name>
    <dbReference type="NCBI Taxonomy" id="116603"/>
    <lineage>
        <taxon>Eukaryota</taxon>
        <taxon>Fungi</taxon>
        <taxon>Dikarya</taxon>
        <taxon>Basidiomycota</taxon>
        <taxon>Agaricomycotina</taxon>
        <taxon>Agaricomycetes</taxon>
        <taxon>Agaricomycetidae</taxon>
        <taxon>Boletales</taxon>
        <taxon>Suillineae</taxon>
        <taxon>Suillaceae</taxon>
        <taxon>Suillus</taxon>
    </lineage>
</organism>
<dbReference type="GeneID" id="64599258"/>
<dbReference type="AlphaFoldDB" id="A0A9P7E445"/>
<feature type="compositionally biased region" description="Low complexity" evidence="1">
    <location>
        <begin position="252"/>
        <end position="261"/>
    </location>
</feature>
<evidence type="ECO:0000256" key="1">
    <source>
        <dbReference type="SAM" id="MobiDB-lite"/>
    </source>
</evidence>
<reference evidence="2" key="1">
    <citation type="journal article" date="2020" name="New Phytol.">
        <title>Comparative genomics reveals dynamic genome evolution in host specialist ectomycorrhizal fungi.</title>
        <authorList>
            <person name="Lofgren L.A."/>
            <person name="Nguyen N.H."/>
            <person name="Vilgalys R."/>
            <person name="Ruytinx J."/>
            <person name="Liao H.L."/>
            <person name="Branco S."/>
            <person name="Kuo A."/>
            <person name="LaButti K."/>
            <person name="Lipzen A."/>
            <person name="Andreopoulos W."/>
            <person name="Pangilinan J."/>
            <person name="Riley R."/>
            <person name="Hundley H."/>
            <person name="Na H."/>
            <person name="Barry K."/>
            <person name="Grigoriev I.V."/>
            <person name="Stajich J.E."/>
            <person name="Kennedy P.G."/>
        </authorList>
    </citation>
    <scope>NUCLEOTIDE SEQUENCE</scope>
    <source>
        <strain evidence="2">S12</strain>
    </source>
</reference>
<feature type="compositionally biased region" description="Pro residues" evidence="1">
    <location>
        <begin position="228"/>
        <end position="251"/>
    </location>
</feature>
<name>A0A9P7E445_9AGAM</name>
<evidence type="ECO:0000313" key="3">
    <source>
        <dbReference type="Proteomes" id="UP000719766"/>
    </source>
</evidence>
<protein>
    <submittedName>
        <fullName evidence="2">Uncharacterized protein</fullName>
    </submittedName>
</protein>
<accession>A0A9P7E445</accession>
<comment type="caution">
    <text evidence="2">The sequence shown here is derived from an EMBL/GenBank/DDBJ whole genome shotgun (WGS) entry which is preliminary data.</text>
</comment>
<dbReference type="RefSeq" id="XP_041167947.1">
    <property type="nucleotide sequence ID" value="XM_041305494.1"/>
</dbReference>
<sequence length="450" mass="49922">MPAVRQHVCHSARLKVDTQTHLKAMNLPPPPIHLDPVEEGNLEDMDLHRTDARTLFYEGKKLAPSSNEEHPSGKDKGEIHRILAKLIFKTDSDYSAAYAEDPKKFDIVVGNHIVFLKKSFKEQLDKFNKTSAGVTPLDENIAINLHKQVLLEFLWYDQLHPFLFSNPTVSAKIFTSQLGVNYATDFYNLIHPYGGAGPSMNQEPQHPPTHPQFSPMQSQFPPNSQLLPPDPQLPPAQPQFPPAQPQLPLPSPHNISNHPPHYTGAEGNLIDDPDGDLYGDPYADEDELGPFSALLSNALDTLDGDVNMHDDDREFNSHHDFIILNTSPSPPPAKSNSFILSWKSQTPAYHSCMTFGSASPCSQAPGRLSSFISPVAMLRSHSSPASTISLLPYMSSDYYVLPMASQTSLSTKPWSSTSSKKKKTSMMDVEDHLGMLNNKISNIQSDMSEH</sequence>
<feature type="region of interest" description="Disordered" evidence="1">
    <location>
        <begin position="197"/>
        <end position="267"/>
    </location>
</feature>
<dbReference type="EMBL" id="JABBWE010000001">
    <property type="protein sequence ID" value="KAG1810282.1"/>
    <property type="molecule type" value="Genomic_DNA"/>
</dbReference>
<gene>
    <name evidence="2" type="ORF">HD556DRAFT_1435993</name>
</gene>